<accession>A0A1X7LAF4</accession>
<dbReference type="RefSeq" id="WP_085518812.1">
    <property type="nucleotide sequence ID" value="NZ_FXAW01000009.1"/>
</dbReference>
<dbReference type="InterPro" id="IPR029063">
    <property type="entry name" value="SAM-dependent_MTases_sf"/>
</dbReference>
<name>A0A1X7LAF4_9BACT</name>
<feature type="domain" description="Methyltransferase FkbM" evidence="1">
    <location>
        <begin position="57"/>
        <end position="244"/>
    </location>
</feature>
<organism evidence="2 3">
    <name type="scientific">Marivirga sericea</name>
    <dbReference type="NCBI Taxonomy" id="1028"/>
    <lineage>
        <taxon>Bacteria</taxon>
        <taxon>Pseudomonadati</taxon>
        <taxon>Bacteroidota</taxon>
        <taxon>Cytophagia</taxon>
        <taxon>Cytophagales</taxon>
        <taxon>Marivirgaceae</taxon>
        <taxon>Marivirga</taxon>
    </lineage>
</organism>
<dbReference type="EMBL" id="FXAW01000009">
    <property type="protein sequence ID" value="SMG50527.1"/>
    <property type="molecule type" value="Genomic_DNA"/>
</dbReference>
<dbReference type="Gene3D" id="3.40.50.150">
    <property type="entry name" value="Vaccinia Virus protein VP39"/>
    <property type="match status" value="1"/>
</dbReference>
<gene>
    <name evidence="2" type="ORF">SAMN05661096_03683</name>
</gene>
<proteinExistence type="predicted"/>
<reference evidence="3" key="1">
    <citation type="submission" date="2017-04" db="EMBL/GenBank/DDBJ databases">
        <authorList>
            <person name="Varghese N."/>
            <person name="Submissions S."/>
        </authorList>
    </citation>
    <scope>NUCLEOTIDE SEQUENCE [LARGE SCALE GENOMIC DNA]</scope>
    <source>
        <strain evidence="3">DSM 4125</strain>
    </source>
</reference>
<dbReference type="GO" id="GO:0008168">
    <property type="term" value="F:methyltransferase activity"/>
    <property type="evidence" value="ECO:0007669"/>
    <property type="project" value="UniProtKB-KW"/>
</dbReference>
<evidence type="ECO:0000313" key="2">
    <source>
        <dbReference type="EMBL" id="SMG50527.1"/>
    </source>
</evidence>
<keyword evidence="2" id="KW-0808">Transferase</keyword>
<evidence type="ECO:0000313" key="3">
    <source>
        <dbReference type="Proteomes" id="UP000193804"/>
    </source>
</evidence>
<dbReference type="Pfam" id="PF05050">
    <property type="entry name" value="Methyltransf_21"/>
    <property type="match status" value="1"/>
</dbReference>
<keyword evidence="2" id="KW-0489">Methyltransferase</keyword>
<evidence type="ECO:0000259" key="1">
    <source>
        <dbReference type="Pfam" id="PF05050"/>
    </source>
</evidence>
<dbReference type="Proteomes" id="UP000193804">
    <property type="component" value="Unassembled WGS sequence"/>
</dbReference>
<sequence length="271" mass="31975">MKKYFTHAYKNFVFRLSARNSFLFTFFYKYLFNPKKGTLGYFYNQISKNLDTTFVIQVGANDGINHDPIHKFVKRDKWQGLLIEPQPDVFRYQLFPLYMRDEGIFMENIAISDKISLMDMYKISFTRERWATGLTTFHRPTLQDKVDRGDVDIIAKRKGITVPSSIEKYIDEVKVESKTFEFLRAKYQIKEVDVLQIDVEGFDFEVIKLYDLSNNKPKVIVFESGHLGDDEYGEAEQYFTENEFLIKRVKGDSVAVRKDYSFGINMIKTFE</sequence>
<dbReference type="GO" id="GO:0032259">
    <property type="term" value="P:methylation"/>
    <property type="evidence" value="ECO:0007669"/>
    <property type="project" value="UniProtKB-KW"/>
</dbReference>
<dbReference type="SUPFAM" id="SSF53335">
    <property type="entry name" value="S-adenosyl-L-methionine-dependent methyltransferases"/>
    <property type="match status" value="1"/>
</dbReference>
<keyword evidence="3" id="KW-1185">Reference proteome</keyword>
<dbReference type="AlphaFoldDB" id="A0A1X7LAF4"/>
<protein>
    <submittedName>
        <fullName evidence="2">Methyltransferase, FkbM family</fullName>
    </submittedName>
</protein>
<dbReference type="NCBIfam" id="TIGR01444">
    <property type="entry name" value="fkbM_fam"/>
    <property type="match status" value="1"/>
</dbReference>
<dbReference type="InterPro" id="IPR006342">
    <property type="entry name" value="FkbM_mtfrase"/>
</dbReference>
<dbReference type="STRING" id="1028.SAMN05661096_03683"/>
<dbReference type="OrthoDB" id="9812600at2"/>